<evidence type="ECO:0000313" key="7">
    <source>
        <dbReference type="EMBL" id="GAA3357253.1"/>
    </source>
</evidence>
<reference evidence="8" key="1">
    <citation type="journal article" date="2019" name="Int. J. Syst. Evol. Microbiol.">
        <title>The Global Catalogue of Microorganisms (GCM) 10K type strain sequencing project: providing services to taxonomists for standard genome sequencing and annotation.</title>
        <authorList>
            <consortium name="The Broad Institute Genomics Platform"/>
            <consortium name="The Broad Institute Genome Sequencing Center for Infectious Disease"/>
            <person name="Wu L."/>
            <person name="Ma J."/>
        </authorList>
    </citation>
    <scope>NUCLEOTIDE SEQUENCE [LARGE SCALE GENOMIC DNA]</scope>
    <source>
        <strain evidence="8">JCM 9687</strain>
    </source>
</reference>
<dbReference type="PANTHER" id="PTHR43153">
    <property type="entry name" value="ELECTRON TRANSFER FLAVOPROTEIN ALPHA"/>
    <property type="match status" value="1"/>
</dbReference>
<dbReference type="InterPro" id="IPR014730">
    <property type="entry name" value="ETF_a/b_N"/>
</dbReference>
<dbReference type="Proteomes" id="UP001500483">
    <property type="component" value="Unassembled WGS sequence"/>
</dbReference>
<organism evidence="7 8">
    <name type="scientific">Saccharopolyspora gregorii</name>
    <dbReference type="NCBI Taxonomy" id="33914"/>
    <lineage>
        <taxon>Bacteria</taxon>
        <taxon>Bacillati</taxon>
        <taxon>Actinomycetota</taxon>
        <taxon>Actinomycetes</taxon>
        <taxon>Pseudonocardiales</taxon>
        <taxon>Pseudonocardiaceae</taxon>
        <taxon>Saccharopolyspora</taxon>
    </lineage>
</organism>
<dbReference type="EMBL" id="BAAAYK010000038">
    <property type="protein sequence ID" value="GAA3357253.1"/>
    <property type="molecule type" value="Genomic_DNA"/>
</dbReference>
<dbReference type="InterPro" id="IPR029035">
    <property type="entry name" value="DHS-like_NAD/FAD-binding_dom"/>
</dbReference>
<evidence type="ECO:0000256" key="4">
    <source>
        <dbReference type="ARBA" id="ARBA00025649"/>
    </source>
</evidence>
<keyword evidence="8" id="KW-1185">Reference proteome</keyword>
<evidence type="ECO:0000256" key="3">
    <source>
        <dbReference type="ARBA" id="ARBA00011355"/>
    </source>
</evidence>
<evidence type="ECO:0000259" key="5">
    <source>
        <dbReference type="Pfam" id="PF00766"/>
    </source>
</evidence>
<evidence type="ECO:0000256" key="2">
    <source>
        <dbReference type="ARBA" id="ARBA00005817"/>
    </source>
</evidence>
<dbReference type="InterPro" id="IPR001308">
    <property type="entry name" value="ETF_a/FixB"/>
</dbReference>
<feature type="domain" description="Electron transfer flavoprotein alpha subunit C-terminal" evidence="5">
    <location>
        <begin position="180"/>
        <end position="263"/>
    </location>
</feature>
<feature type="domain" description="Electron transfer flavoprotein alpha/beta-subunit N-terminal" evidence="6">
    <location>
        <begin position="31"/>
        <end position="157"/>
    </location>
</feature>
<comment type="subunit">
    <text evidence="3">Heterodimer of an alpha and a beta subunit.</text>
</comment>
<dbReference type="InterPro" id="IPR014731">
    <property type="entry name" value="ETF_asu_C"/>
</dbReference>
<dbReference type="NCBIfam" id="NF038209">
    <property type="entry name" value="mft_etfA"/>
    <property type="match status" value="1"/>
</dbReference>
<evidence type="ECO:0000256" key="1">
    <source>
        <dbReference type="ARBA" id="ARBA00001974"/>
    </source>
</evidence>
<accession>A0ABP6RR60</accession>
<comment type="cofactor">
    <cofactor evidence="1">
        <name>FAD</name>
        <dbReference type="ChEBI" id="CHEBI:57692"/>
    </cofactor>
</comment>
<dbReference type="Gene3D" id="3.40.50.1220">
    <property type="entry name" value="TPP-binding domain"/>
    <property type="match status" value="1"/>
</dbReference>
<proteinExistence type="inferred from homology"/>
<evidence type="ECO:0008006" key="9">
    <source>
        <dbReference type="Google" id="ProtNLM"/>
    </source>
</evidence>
<gene>
    <name evidence="7" type="ORF">GCM10020366_24510</name>
</gene>
<dbReference type="Pfam" id="PF00766">
    <property type="entry name" value="ETF_alpha"/>
    <property type="match status" value="1"/>
</dbReference>
<dbReference type="SUPFAM" id="SSF52467">
    <property type="entry name" value="DHS-like NAD/FAD-binding domain"/>
    <property type="match status" value="1"/>
</dbReference>
<dbReference type="Gene3D" id="3.40.50.620">
    <property type="entry name" value="HUPs"/>
    <property type="match status" value="1"/>
</dbReference>
<name>A0ABP6RR60_9PSEU</name>
<sequence length="312" mass="31438">MKGEVVAVLVVRDGVPPVGGDEAVAEAGGAAVLVGSGCRRAVAELPPLRRAWCAEAGDFAPGAYAAALAPLLAEVPRVVLPGSPDGRDLAPRLAAALDRPLLAGATRTDAAGTDLVRWDGRLTAVVRTPARCVVSLVPGVRGALPAGGIPEVSDVDVPLPPVPDAEVLEVLEPDPATAELGEARRLLGAGAGLARGDLTGPESVALLEELATALGASVGATRVVTDAGWTAPGRQIGTTGAVVSPELYLAFGVSGAAQHLGGLDASGHVVSVNTDASCPMTAMADLGLVTDAQRLLAELVRRLARIEEEHHV</sequence>
<dbReference type="SUPFAM" id="SSF52402">
    <property type="entry name" value="Adenine nucleotide alpha hydrolases-like"/>
    <property type="match status" value="1"/>
</dbReference>
<dbReference type="InterPro" id="IPR014729">
    <property type="entry name" value="Rossmann-like_a/b/a_fold"/>
</dbReference>
<dbReference type="PANTHER" id="PTHR43153:SF1">
    <property type="entry name" value="ELECTRON TRANSFER FLAVOPROTEIN SUBUNIT ALPHA, MITOCHONDRIAL"/>
    <property type="match status" value="1"/>
</dbReference>
<evidence type="ECO:0000313" key="8">
    <source>
        <dbReference type="Proteomes" id="UP001500483"/>
    </source>
</evidence>
<comment type="function">
    <text evidence="4">The electron transfer flavoprotein serves as a specific electron acceptor for other dehydrogenases. It transfers the electrons to the main respiratory chain via ETF-ubiquinone oxidoreductase (ETF dehydrogenase).</text>
</comment>
<evidence type="ECO:0000259" key="6">
    <source>
        <dbReference type="Pfam" id="PF01012"/>
    </source>
</evidence>
<dbReference type="RefSeq" id="WP_344926306.1">
    <property type="nucleotide sequence ID" value="NZ_BAAAYK010000038.1"/>
</dbReference>
<dbReference type="Pfam" id="PF01012">
    <property type="entry name" value="ETF"/>
    <property type="match status" value="1"/>
</dbReference>
<comment type="similarity">
    <text evidence="2">Belongs to the ETF alpha-subunit/FixB family.</text>
</comment>
<protein>
    <recommendedName>
        <fullName evidence="9">Electron transfer flavoprotein subunit alpha/FixB family protein</fullName>
    </recommendedName>
</protein>
<comment type="caution">
    <text evidence="7">The sequence shown here is derived from an EMBL/GenBank/DDBJ whole genome shotgun (WGS) entry which is preliminary data.</text>
</comment>